<organism evidence="6 7">
    <name type="scientific">Zophobas morio</name>
    <dbReference type="NCBI Taxonomy" id="2755281"/>
    <lineage>
        <taxon>Eukaryota</taxon>
        <taxon>Metazoa</taxon>
        <taxon>Ecdysozoa</taxon>
        <taxon>Arthropoda</taxon>
        <taxon>Hexapoda</taxon>
        <taxon>Insecta</taxon>
        <taxon>Pterygota</taxon>
        <taxon>Neoptera</taxon>
        <taxon>Endopterygota</taxon>
        <taxon>Coleoptera</taxon>
        <taxon>Polyphaga</taxon>
        <taxon>Cucujiformia</taxon>
        <taxon>Tenebrionidae</taxon>
        <taxon>Zophobas</taxon>
    </lineage>
</organism>
<sequence length="133" mass="15353">MTEGEVLCEDDLFKSDEEEDLEKVKLQKQRLEEYYAKKKTKPAVIAKSSILFDIKPYDSETNLEELENIVREIKMDGLVWGTCKLEPIGYGIKKLQIQCVIEDEKVSVDALEESIKDLEDYVQSVDIVSFNKI</sequence>
<feature type="domain" description="Translation elongation factor EF1B beta/delta subunit guanine nucleotide exchange" evidence="5">
    <location>
        <begin position="47"/>
        <end position="133"/>
    </location>
</feature>
<proteinExistence type="inferred from homology"/>
<dbReference type="AlphaFoldDB" id="A0AA38HIG3"/>
<dbReference type="EMBL" id="JALNTZ010001491">
    <property type="protein sequence ID" value="KAJ3625362.1"/>
    <property type="molecule type" value="Genomic_DNA"/>
</dbReference>
<gene>
    <name evidence="6" type="ORF">Zmor_004293</name>
</gene>
<dbReference type="CDD" id="cd00292">
    <property type="entry name" value="EF1B"/>
    <property type="match status" value="1"/>
</dbReference>
<protein>
    <recommendedName>
        <fullName evidence="5">Translation elongation factor EF1B beta/delta subunit guanine nucleotide exchange domain-containing protein</fullName>
    </recommendedName>
</protein>
<dbReference type="InterPro" id="IPR014717">
    <property type="entry name" value="Transl_elong_EF1B/ribsomal_bS6"/>
</dbReference>
<keyword evidence="7" id="KW-1185">Reference proteome</keyword>
<dbReference type="FunFam" id="3.30.70.60:FF:000001">
    <property type="entry name" value="Elongation factor 1-beta 1 like"/>
    <property type="match status" value="1"/>
</dbReference>
<dbReference type="PANTHER" id="PTHR11595:SF21">
    <property type="entry name" value="ELONGATION FACTOR 1-BETA"/>
    <property type="match status" value="1"/>
</dbReference>
<evidence type="ECO:0000313" key="6">
    <source>
        <dbReference type="EMBL" id="KAJ3625362.1"/>
    </source>
</evidence>
<dbReference type="InterPro" id="IPR014038">
    <property type="entry name" value="EF1B_bsu/dsu_GNE"/>
</dbReference>
<dbReference type="Proteomes" id="UP001168821">
    <property type="component" value="Unassembled WGS sequence"/>
</dbReference>
<accession>A0AA38HIG3</accession>
<evidence type="ECO:0000256" key="4">
    <source>
        <dbReference type="SAM" id="Coils"/>
    </source>
</evidence>
<evidence type="ECO:0000256" key="1">
    <source>
        <dbReference type="ARBA" id="ARBA00007411"/>
    </source>
</evidence>
<feature type="coiled-coil region" evidence="4">
    <location>
        <begin position="14"/>
        <end position="41"/>
    </location>
</feature>
<dbReference type="InterPro" id="IPR049720">
    <property type="entry name" value="EF1B_bsu/dsu"/>
</dbReference>
<dbReference type="InterPro" id="IPR036219">
    <property type="entry name" value="eEF-1beta-like_sf"/>
</dbReference>
<name>A0AA38HIG3_9CUCU</name>
<evidence type="ECO:0000259" key="5">
    <source>
        <dbReference type="SMART" id="SM00888"/>
    </source>
</evidence>
<reference evidence="6" key="1">
    <citation type="journal article" date="2023" name="G3 (Bethesda)">
        <title>Whole genome assemblies of Zophobas morio and Tenebrio molitor.</title>
        <authorList>
            <person name="Kaur S."/>
            <person name="Stinson S.A."/>
            <person name="diCenzo G.C."/>
        </authorList>
    </citation>
    <scope>NUCLEOTIDE SEQUENCE</scope>
    <source>
        <strain evidence="6">QUZm001</strain>
    </source>
</reference>
<comment type="caution">
    <text evidence="6">The sequence shown here is derived from an EMBL/GenBank/DDBJ whole genome shotgun (WGS) entry which is preliminary data.</text>
</comment>
<comment type="similarity">
    <text evidence="1">Belongs to the EF-1-beta/EF-1-delta family.</text>
</comment>
<dbReference type="PANTHER" id="PTHR11595">
    <property type="entry name" value="EF-HAND AND COILED-COIL DOMAIN-CONTAINING FAMILY MEMBER"/>
    <property type="match status" value="1"/>
</dbReference>
<dbReference type="SMART" id="SM00888">
    <property type="entry name" value="EF1_GNE"/>
    <property type="match status" value="1"/>
</dbReference>
<dbReference type="GO" id="GO:0005829">
    <property type="term" value="C:cytosol"/>
    <property type="evidence" value="ECO:0007669"/>
    <property type="project" value="TreeGrafter"/>
</dbReference>
<dbReference type="GO" id="GO:0005085">
    <property type="term" value="F:guanyl-nucleotide exchange factor activity"/>
    <property type="evidence" value="ECO:0007669"/>
    <property type="project" value="TreeGrafter"/>
</dbReference>
<keyword evidence="4" id="KW-0175">Coiled coil</keyword>
<evidence type="ECO:0000256" key="2">
    <source>
        <dbReference type="ARBA" id="ARBA00022768"/>
    </source>
</evidence>
<dbReference type="Gene3D" id="3.30.70.60">
    <property type="match status" value="1"/>
</dbReference>
<evidence type="ECO:0000256" key="3">
    <source>
        <dbReference type="ARBA" id="ARBA00022917"/>
    </source>
</evidence>
<keyword evidence="3" id="KW-0648">Protein biosynthesis</keyword>
<dbReference type="Pfam" id="PF00736">
    <property type="entry name" value="EF1_GNE"/>
    <property type="match status" value="1"/>
</dbReference>
<dbReference type="GO" id="GO:0003746">
    <property type="term" value="F:translation elongation factor activity"/>
    <property type="evidence" value="ECO:0007669"/>
    <property type="project" value="UniProtKB-KW"/>
</dbReference>
<evidence type="ECO:0000313" key="7">
    <source>
        <dbReference type="Proteomes" id="UP001168821"/>
    </source>
</evidence>
<dbReference type="GO" id="GO:0005853">
    <property type="term" value="C:eukaryotic translation elongation factor 1 complex"/>
    <property type="evidence" value="ECO:0007669"/>
    <property type="project" value="InterPro"/>
</dbReference>
<dbReference type="SUPFAM" id="SSF54984">
    <property type="entry name" value="eEF-1beta-like"/>
    <property type="match status" value="1"/>
</dbReference>
<keyword evidence="2" id="KW-0251">Elongation factor</keyword>